<dbReference type="STRING" id="36849.OXPF_35020"/>
<evidence type="ECO:0000256" key="4">
    <source>
        <dbReference type="ARBA" id="ARBA00023136"/>
    </source>
</evidence>
<dbReference type="GO" id="GO:0055085">
    <property type="term" value="P:transmembrane transport"/>
    <property type="evidence" value="ECO:0007669"/>
    <property type="project" value="InterPro"/>
</dbReference>
<dbReference type="OrthoDB" id="9781724at2"/>
<sequence length="222" mass="24155">MSDFIRDFFINYSDLYSVILMSMFVSLTSTFIASLAGLALGIPTALNEFKCKKAILRIANTLMSLPPVLMGLIVYMLLSRRGPLGSLSLLFTPTAMIIAQTLLVLPIIFSLTVSTISKAGREVEKTCISLGAGKFDTFLTIMKECRIQLLSIITSGFGRAVSEVGAVMMVGGNIKGFTRVMTTYIALETGKGNFNEAIFIGIVLLGISFMVNSILFKFREGE</sequence>
<dbReference type="GO" id="GO:0005886">
    <property type="term" value="C:plasma membrane"/>
    <property type="evidence" value="ECO:0007669"/>
    <property type="project" value="UniProtKB-SubCell"/>
</dbReference>
<dbReference type="Proteomes" id="UP000050326">
    <property type="component" value="Unassembled WGS sequence"/>
</dbReference>
<dbReference type="PATRIC" id="fig|36849.3.peg.3709"/>
<dbReference type="NCBIfam" id="NF038017">
    <property type="entry name" value="ABC_perm1"/>
    <property type="match status" value="1"/>
</dbReference>
<dbReference type="Pfam" id="PF00528">
    <property type="entry name" value="BPD_transp_1"/>
    <property type="match status" value="1"/>
</dbReference>
<dbReference type="InterPro" id="IPR000515">
    <property type="entry name" value="MetI-like"/>
</dbReference>
<feature type="transmembrane region" description="Helical" evidence="5">
    <location>
        <begin position="54"/>
        <end position="78"/>
    </location>
</feature>
<dbReference type="EMBL" id="LKET01000051">
    <property type="protein sequence ID" value="KPU42742.1"/>
    <property type="molecule type" value="Genomic_DNA"/>
</dbReference>
<dbReference type="InterPro" id="IPR049783">
    <property type="entry name" value="ABC_perm_TupB-like"/>
</dbReference>
<keyword evidence="8" id="KW-1185">Reference proteome</keyword>
<dbReference type="PROSITE" id="PS50928">
    <property type="entry name" value="ABC_TM1"/>
    <property type="match status" value="1"/>
</dbReference>
<feature type="domain" description="ABC transmembrane type-1" evidence="6">
    <location>
        <begin position="19"/>
        <end position="215"/>
    </location>
</feature>
<dbReference type="PANTHER" id="PTHR43632">
    <property type="entry name" value="PERMEASE COMPONENT OF TUNGSTATE ABC TRANSPORTER"/>
    <property type="match status" value="1"/>
</dbReference>
<reference evidence="7 8" key="1">
    <citation type="submission" date="2015-09" db="EMBL/GenBank/DDBJ databases">
        <title>Genome sequence of Oxobacter pfennigii DSM 3222.</title>
        <authorList>
            <person name="Poehlein A."/>
            <person name="Bengelsdorf F.R."/>
            <person name="Schiel-Bengelsdorf B."/>
            <person name="Duerre P."/>
            <person name="Daniel R."/>
        </authorList>
    </citation>
    <scope>NUCLEOTIDE SEQUENCE [LARGE SCALE GENOMIC DNA]</scope>
    <source>
        <strain evidence="7 8">DSM 3222</strain>
    </source>
</reference>
<comment type="caution">
    <text evidence="7">The sequence shown here is derived from an EMBL/GenBank/DDBJ whole genome shotgun (WGS) entry which is preliminary data.</text>
</comment>
<comment type="subcellular location">
    <subcellularLocation>
        <location evidence="5">Cell membrane</location>
        <topology evidence="5">Multi-pass membrane protein</topology>
    </subcellularLocation>
    <subcellularLocation>
        <location evidence="1">Membrane</location>
        <topology evidence="1">Multi-pass membrane protein</topology>
    </subcellularLocation>
</comment>
<evidence type="ECO:0000259" key="6">
    <source>
        <dbReference type="PROSITE" id="PS50928"/>
    </source>
</evidence>
<dbReference type="PANTHER" id="PTHR43632:SF1">
    <property type="entry name" value="PERMEASE COMPONENT OF TUNGSTATE ABC TRANSPORTER"/>
    <property type="match status" value="1"/>
</dbReference>
<evidence type="ECO:0000256" key="3">
    <source>
        <dbReference type="ARBA" id="ARBA00022989"/>
    </source>
</evidence>
<dbReference type="RefSeq" id="WP_054876494.1">
    <property type="nucleotide sequence ID" value="NZ_LKET01000051.1"/>
</dbReference>
<evidence type="ECO:0000256" key="2">
    <source>
        <dbReference type="ARBA" id="ARBA00022692"/>
    </source>
</evidence>
<comment type="similarity">
    <text evidence="5">Belongs to the binding-protein-dependent transport system permease family.</text>
</comment>
<evidence type="ECO:0000256" key="1">
    <source>
        <dbReference type="ARBA" id="ARBA00004141"/>
    </source>
</evidence>
<dbReference type="CDD" id="cd06261">
    <property type="entry name" value="TM_PBP2"/>
    <property type="match status" value="1"/>
</dbReference>
<dbReference type="SUPFAM" id="SSF161098">
    <property type="entry name" value="MetI-like"/>
    <property type="match status" value="1"/>
</dbReference>
<keyword evidence="5" id="KW-0813">Transport</keyword>
<keyword evidence="2 5" id="KW-0812">Transmembrane</keyword>
<dbReference type="Gene3D" id="1.10.3720.10">
    <property type="entry name" value="MetI-like"/>
    <property type="match status" value="1"/>
</dbReference>
<evidence type="ECO:0000256" key="5">
    <source>
        <dbReference type="RuleBase" id="RU363032"/>
    </source>
</evidence>
<evidence type="ECO:0000313" key="7">
    <source>
        <dbReference type="EMBL" id="KPU42742.1"/>
    </source>
</evidence>
<evidence type="ECO:0000313" key="8">
    <source>
        <dbReference type="Proteomes" id="UP000050326"/>
    </source>
</evidence>
<feature type="transmembrane region" description="Helical" evidence="5">
    <location>
        <begin position="197"/>
        <end position="216"/>
    </location>
</feature>
<dbReference type="InterPro" id="IPR035906">
    <property type="entry name" value="MetI-like_sf"/>
</dbReference>
<gene>
    <name evidence="7" type="primary">cysW_1</name>
    <name evidence="7" type="ORF">OXPF_35020</name>
</gene>
<accession>A0A0P8W573</accession>
<proteinExistence type="inferred from homology"/>
<dbReference type="AlphaFoldDB" id="A0A0P8W573"/>
<protein>
    <submittedName>
        <fullName evidence="7">Sulfate transport system permease protein CysW</fullName>
    </submittedName>
</protein>
<feature type="transmembrane region" description="Helical" evidence="5">
    <location>
        <begin position="15"/>
        <end position="42"/>
    </location>
</feature>
<keyword evidence="3 5" id="KW-1133">Transmembrane helix</keyword>
<name>A0A0P8W573_9CLOT</name>
<feature type="transmembrane region" description="Helical" evidence="5">
    <location>
        <begin position="90"/>
        <end position="111"/>
    </location>
</feature>
<keyword evidence="4 5" id="KW-0472">Membrane</keyword>
<organism evidence="7 8">
    <name type="scientific">Oxobacter pfennigii</name>
    <dbReference type="NCBI Taxonomy" id="36849"/>
    <lineage>
        <taxon>Bacteria</taxon>
        <taxon>Bacillati</taxon>
        <taxon>Bacillota</taxon>
        <taxon>Clostridia</taxon>
        <taxon>Eubacteriales</taxon>
        <taxon>Clostridiaceae</taxon>
        <taxon>Oxobacter</taxon>
    </lineage>
</organism>